<comment type="caution">
    <text evidence="1">The sequence shown here is derived from an EMBL/GenBank/DDBJ whole genome shotgun (WGS) entry which is preliminary data.</text>
</comment>
<reference evidence="1 2" key="1">
    <citation type="journal article" date="2018" name="Mol. Biol. Evol.">
        <title>Analysis of the draft genome of the red seaweed Gracilariopsis chorda provides insights into genome size evolution in Rhodophyta.</title>
        <authorList>
            <person name="Lee J."/>
            <person name="Yang E.C."/>
            <person name="Graf L."/>
            <person name="Yang J.H."/>
            <person name="Qiu H."/>
            <person name="Zel Zion U."/>
            <person name="Chan C.X."/>
            <person name="Stephens T.G."/>
            <person name="Weber A.P.M."/>
            <person name="Boo G.H."/>
            <person name="Boo S.M."/>
            <person name="Kim K.M."/>
            <person name="Shin Y."/>
            <person name="Jung M."/>
            <person name="Lee S.J."/>
            <person name="Yim H.S."/>
            <person name="Lee J.H."/>
            <person name="Bhattacharya D."/>
            <person name="Yoon H.S."/>
        </authorList>
    </citation>
    <scope>NUCLEOTIDE SEQUENCE [LARGE SCALE GENOMIC DNA]</scope>
    <source>
        <strain evidence="1 2">SKKU-2015</strain>
        <tissue evidence="1">Whole body</tissue>
    </source>
</reference>
<evidence type="ECO:0000313" key="1">
    <source>
        <dbReference type="EMBL" id="PXF41476.1"/>
    </source>
</evidence>
<proteinExistence type="predicted"/>
<dbReference type="Proteomes" id="UP000247409">
    <property type="component" value="Unassembled WGS sequence"/>
</dbReference>
<evidence type="ECO:0000313" key="2">
    <source>
        <dbReference type="Proteomes" id="UP000247409"/>
    </source>
</evidence>
<accession>A0A2V3IH94</accession>
<dbReference type="EMBL" id="NBIV01000215">
    <property type="protein sequence ID" value="PXF41476.1"/>
    <property type="molecule type" value="Genomic_DNA"/>
</dbReference>
<protein>
    <submittedName>
        <fullName evidence="1">Uncharacterized protein</fullName>
    </submittedName>
</protein>
<organism evidence="1 2">
    <name type="scientific">Gracilariopsis chorda</name>
    <dbReference type="NCBI Taxonomy" id="448386"/>
    <lineage>
        <taxon>Eukaryota</taxon>
        <taxon>Rhodophyta</taxon>
        <taxon>Florideophyceae</taxon>
        <taxon>Rhodymeniophycidae</taxon>
        <taxon>Gracilariales</taxon>
        <taxon>Gracilariaceae</taxon>
        <taxon>Gracilariopsis</taxon>
    </lineage>
</organism>
<name>A0A2V3IH94_9FLOR</name>
<dbReference type="AlphaFoldDB" id="A0A2V3IH94"/>
<keyword evidence="2" id="KW-1185">Reference proteome</keyword>
<gene>
    <name evidence="1" type="ORF">BWQ96_08811</name>
</gene>
<sequence>MPGMIGEKKDVNTDAEVCNGKTNYWQGIGMQSNR</sequence>